<keyword evidence="2" id="KW-0808">Transferase</keyword>
<keyword evidence="3" id="KW-1185">Reference proteome</keyword>
<dbReference type="CDD" id="cd01483">
    <property type="entry name" value="E1_enzyme_family"/>
    <property type="match status" value="1"/>
</dbReference>
<dbReference type="InterPro" id="IPR045886">
    <property type="entry name" value="ThiF/MoeB/HesA"/>
</dbReference>
<comment type="caution">
    <text evidence="2">The sequence shown here is derived from an EMBL/GenBank/DDBJ whole genome shotgun (WGS) entry which is preliminary data.</text>
</comment>
<dbReference type="Pfam" id="PF00899">
    <property type="entry name" value="ThiF"/>
    <property type="match status" value="1"/>
</dbReference>
<gene>
    <name evidence="2" type="ORF">VJ786_02245</name>
</gene>
<dbReference type="PANTHER" id="PTHR43267:SF3">
    <property type="entry name" value="THIF PROTEIN"/>
    <property type="match status" value="1"/>
</dbReference>
<evidence type="ECO:0000313" key="3">
    <source>
        <dbReference type="Proteomes" id="UP001363035"/>
    </source>
</evidence>
<dbReference type="GO" id="GO:0016779">
    <property type="term" value="F:nucleotidyltransferase activity"/>
    <property type="evidence" value="ECO:0007669"/>
    <property type="project" value="UniProtKB-KW"/>
</dbReference>
<dbReference type="InterPro" id="IPR035985">
    <property type="entry name" value="Ubiquitin-activating_enz"/>
</dbReference>
<name>A0ABU8I3C7_9SPHI</name>
<dbReference type="Gene3D" id="3.40.50.720">
    <property type="entry name" value="NAD(P)-binding Rossmann-like Domain"/>
    <property type="match status" value="1"/>
</dbReference>
<sequence length="365" mass="41467">MKEPDFPNREWQYRPSFYDLSNPSDLLKLNMLRMDGHIDQEYDQIQSQLVDLYLCRFPSDGELSGFSDFLHSVLKGIPIEEFGLWVYYPWRRSLVHILSEEEFIEVRTNRNQLKIRSEEQQLLRGKTIGIIGLSVGAAIAQTIAMERTCGRLKLADFDTLDLSNMNRLKSGVMDLGMPKVVLAAREIAQIDPYLEVEIFPLGVGKDNYTDFFGGGSPLDLLVEVCDGLQVKIESRMMARDLGVPVIMETNDRGMLDIERFDLEPGRPIFHGLLEGTDIGDPEKIDPAKRLEILMKIVDPRKISPRMQESLPMLGSRLKSWPQLASEVMLGAALCCWTARKLLLGEALASGRQYFDLHELLTGKPY</sequence>
<dbReference type="EMBL" id="JAYLLN010000003">
    <property type="protein sequence ID" value="MEI5983715.1"/>
    <property type="molecule type" value="Genomic_DNA"/>
</dbReference>
<evidence type="ECO:0000259" key="1">
    <source>
        <dbReference type="Pfam" id="PF00899"/>
    </source>
</evidence>
<feature type="domain" description="THIF-type NAD/FAD binding fold" evidence="1">
    <location>
        <begin position="112"/>
        <end position="246"/>
    </location>
</feature>
<keyword evidence="2" id="KW-0548">Nucleotidyltransferase</keyword>
<protein>
    <submittedName>
        <fullName evidence="2">ThiF family adenylyltransferase</fullName>
    </submittedName>
</protein>
<evidence type="ECO:0000313" key="2">
    <source>
        <dbReference type="EMBL" id="MEI5983715.1"/>
    </source>
</evidence>
<dbReference type="SUPFAM" id="SSF69572">
    <property type="entry name" value="Activating enzymes of the ubiquitin-like proteins"/>
    <property type="match status" value="1"/>
</dbReference>
<dbReference type="InterPro" id="IPR000594">
    <property type="entry name" value="ThiF_NAD_FAD-bd"/>
</dbReference>
<dbReference type="RefSeq" id="WP_336557161.1">
    <property type="nucleotide sequence ID" value="NZ_JAYLLN010000003.1"/>
</dbReference>
<dbReference type="Proteomes" id="UP001363035">
    <property type="component" value="Unassembled WGS sequence"/>
</dbReference>
<accession>A0ABU8I3C7</accession>
<proteinExistence type="predicted"/>
<organism evidence="2 3">
    <name type="scientific">Sphingobacterium tenebrionis</name>
    <dbReference type="NCBI Taxonomy" id="3111775"/>
    <lineage>
        <taxon>Bacteria</taxon>
        <taxon>Pseudomonadati</taxon>
        <taxon>Bacteroidota</taxon>
        <taxon>Sphingobacteriia</taxon>
        <taxon>Sphingobacteriales</taxon>
        <taxon>Sphingobacteriaceae</taxon>
        <taxon>Sphingobacterium</taxon>
    </lineage>
</organism>
<reference evidence="2 3" key="1">
    <citation type="submission" date="2024-01" db="EMBL/GenBank/DDBJ databases">
        <title>Sphingobacterium tenebrionis sp. nov., a novel endophyte isolated from tenebrio molitor intestines.</title>
        <authorList>
            <person name="Zhang C."/>
        </authorList>
    </citation>
    <scope>NUCLEOTIDE SEQUENCE [LARGE SCALE GENOMIC DNA]</scope>
    <source>
        <strain evidence="2 3">PU5-4</strain>
    </source>
</reference>
<dbReference type="PANTHER" id="PTHR43267">
    <property type="entry name" value="TRNA THREONYLCARBAMOYLADENOSINE DEHYDRATASE"/>
    <property type="match status" value="1"/>
</dbReference>